<reference evidence="1" key="1">
    <citation type="submission" date="2015-04" db="UniProtKB">
        <authorList>
            <consortium name="EnsemblPlants"/>
        </authorList>
    </citation>
    <scope>IDENTIFICATION</scope>
</reference>
<protein>
    <submittedName>
        <fullName evidence="1">Uncharacterized protein</fullName>
    </submittedName>
</protein>
<organism evidence="1">
    <name type="scientific">Oryza glumipatula</name>
    <dbReference type="NCBI Taxonomy" id="40148"/>
    <lineage>
        <taxon>Eukaryota</taxon>
        <taxon>Viridiplantae</taxon>
        <taxon>Streptophyta</taxon>
        <taxon>Embryophyta</taxon>
        <taxon>Tracheophyta</taxon>
        <taxon>Spermatophyta</taxon>
        <taxon>Magnoliopsida</taxon>
        <taxon>Liliopsida</taxon>
        <taxon>Poales</taxon>
        <taxon>Poaceae</taxon>
        <taxon>BOP clade</taxon>
        <taxon>Oryzoideae</taxon>
        <taxon>Oryzeae</taxon>
        <taxon>Oryzinae</taxon>
        <taxon>Oryza</taxon>
    </lineage>
</organism>
<accession>A0A0E0A0U6</accession>
<dbReference type="EnsemblPlants" id="OGLUM05G21860.1">
    <property type="protein sequence ID" value="OGLUM05G21860.1"/>
    <property type="gene ID" value="OGLUM05G21860"/>
</dbReference>
<dbReference type="Proteomes" id="UP000026961">
    <property type="component" value="Chromosome 5"/>
</dbReference>
<evidence type="ECO:0000313" key="1">
    <source>
        <dbReference type="EnsemblPlants" id="OGLUM05G21860.1"/>
    </source>
</evidence>
<reference evidence="1" key="2">
    <citation type="submission" date="2018-05" db="EMBL/GenBank/DDBJ databases">
        <title>OgluRS3 (Oryza glumaepatula Reference Sequence Version 3).</title>
        <authorList>
            <person name="Zhang J."/>
            <person name="Kudrna D."/>
            <person name="Lee S."/>
            <person name="Talag J."/>
            <person name="Welchert J."/>
            <person name="Wing R.A."/>
        </authorList>
    </citation>
    <scope>NUCLEOTIDE SEQUENCE [LARGE SCALE GENOMIC DNA]</scope>
</reference>
<dbReference type="HOGENOM" id="CLU_2516319_0_0_1"/>
<evidence type="ECO:0000313" key="2">
    <source>
        <dbReference type="Proteomes" id="UP000026961"/>
    </source>
</evidence>
<keyword evidence="2" id="KW-1185">Reference proteome</keyword>
<proteinExistence type="predicted"/>
<dbReference type="STRING" id="40148.A0A0E0A0U6"/>
<sequence>MARPRADVLRLVDRRRMARFCHRWRLAVAPQQPLPETRPLPLILVPRADGPSFARDGTEYNGCKLNHISEDQINSESYLYQDDQN</sequence>
<dbReference type="Gramene" id="OGLUM05G21860.1">
    <property type="protein sequence ID" value="OGLUM05G21860.1"/>
    <property type="gene ID" value="OGLUM05G21860"/>
</dbReference>
<dbReference type="AlphaFoldDB" id="A0A0E0A0U6"/>
<name>A0A0E0A0U6_9ORYZ</name>